<evidence type="ECO:0000256" key="1">
    <source>
        <dbReference type="SAM" id="MobiDB-lite"/>
    </source>
</evidence>
<organism evidence="2 3">
    <name type="scientific">Phanerochaete carnosa (strain HHB-10118-sp)</name>
    <name type="common">White-rot fungus</name>
    <name type="synonym">Peniophora carnosa</name>
    <dbReference type="NCBI Taxonomy" id="650164"/>
    <lineage>
        <taxon>Eukaryota</taxon>
        <taxon>Fungi</taxon>
        <taxon>Dikarya</taxon>
        <taxon>Basidiomycota</taxon>
        <taxon>Agaricomycotina</taxon>
        <taxon>Agaricomycetes</taxon>
        <taxon>Polyporales</taxon>
        <taxon>Phanerochaetaceae</taxon>
        <taxon>Phanerochaete</taxon>
    </lineage>
</organism>
<feature type="compositionally biased region" description="Basic and acidic residues" evidence="1">
    <location>
        <begin position="52"/>
        <end position="63"/>
    </location>
</feature>
<feature type="compositionally biased region" description="Basic and acidic residues" evidence="1">
    <location>
        <begin position="16"/>
        <end position="29"/>
    </location>
</feature>
<dbReference type="KEGG" id="pco:PHACADRAFT_191124"/>
<evidence type="ECO:0000313" key="3">
    <source>
        <dbReference type="Proteomes" id="UP000008370"/>
    </source>
</evidence>
<gene>
    <name evidence="2" type="ORF">PHACADRAFT_191124</name>
</gene>
<name>K5W4H5_PHACS</name>
<dbReference type="InParanoid" id="K5W4H5"/>
<feature type="compositionally biased region" description="Basic residues" evidence="1">
    <location>
        <begin position="98"/>
        <end position="118"/>
    </location>
</feature>
<dbReference type="HOGENOM" id="CLU_1489504_0_0_1"/>
<dbReference type="AlphaFoldDB" id="K5W4H5"/>
<dbReference type="EMBL" id="JH930469">
    <property type="protein sequence ID" value="EKM58788.1"/>
    <property type="molecule type" value="Genomic_DNA"/>
</dbReference>
<sequence length="181" mass="19769">MDAGRGEIIRHPQSQEARESPRYGSRAERAASPVCPQKHVRADRTAAILHARPSDDARDDPRETSTGAYRVSRTPAAAPPCPSSGARGAPSGRPWHTFGRRLPSHARARKKRAHTRLRHAQDLRGEAWPWPAVTCLAMAIAVAVRAACPASHPPIAAHLRRRRPALNSGPATARPELWRPS</sequence>
<dbReference type="Proteomes" id="UP000008370">
    <property type="component" value="Unassembled WGS sequence"/>
</dbReference>
<dbReference type="GeneID" id="18910735"/>
<reference evidence="2 3" key="1">
    <citation type="journal article" date="2012" name="BMC Genomics">
        <title>Comparative genomics of the white-rot fungi, Phanerochaete carnosa and P. chrysosporium, to elucidate the genetic basis of the distinct wood types they colonize.</title>
        <authorList>
            <person name="Suzuki H."/>
            <person name="MacDonald J."/>
            <person name="Syed K."/>
            <person name="Salamov A."/>
            <person name="Hori C."/>
            <person name="Aerts A."/>
            <person name="Henrissat B."/>
            <person name="Wiebenga A."/>
            <person name="vanKuyk P.A."/>
            <person name="Barry K."/>
            <person name="Lindquist E."/>
            <person name="LaButti K."/>
            <person name="Lapidus A."/>
            <person name="Lucas S."/>
            <person name="Coutinho P."/>
            <person name="Gong Y."/>
            <person name="Samejima M."/>
            <person name="Mahadevan R."/>
            <person name="Abou-Zaid M."/>
            <person name="de Vries R.P."/>
            <person name="Igarashi K."/>
            <person name="Yadav J.S."/>
            <person name="Grigoriev I.V."/>
            <person name="Master E.R."/>
        </authorList>
    </citation>
    <scope>NUCLEOTIDE SEQUENCE [LARGE SCALE GENOMIC DNA]</scope>
    <source>
        <strain evidence="2 3">HHB-10118-sp</strain>
    </source>
</reference>
<accession>K5W4H5</accession>
<feature type="region of interest" description="Disordered" evidence="1">
    <location>
        <begin position="1"/>
        <end position="118"/>
    </location>
</feature>
<dbReference type="RefSeq" id="XP_007391381.1">
    <property type="nucleotide sequence ID" value="XM_007391319.1"/>
</dbReference>
<feature type="compositionally biased region" description="Basic and acidic residues" evidence="1">
    <location>
        <begin position="1"/>
        <end position="10"/>
    </location>
</feature>
<protein>
    <submittedName>
        <fullName evidence="2">Uncharacterized protein</fullName>
    </submittedName>
</protein>
<proteinExistence type="predicted"/>
<evidence type="ECO:0000313" key="2">
    <source>
        <dbReference type="EMBL" id="EKM58788.1"/>
    </source>
</evidence>
<feature type="compositionally biased region" description="Low complexity" evidence="1">
    <location>
        <begin position="83"/>
        <end position="94"/>
    </location>
</feature>
<feature type="region of interest" description="Disordered" evidence="1">
    <location>
        <begin position="161"/>
        <end position="181"/>
    </location>
</feature>
<keyword evidence="3" id="KW-1185">Reference proteome</keyword>